<dbReference type="PANTHER" id="PTHR42824">
    <property type="entry name" value="GLUTAMINE AMIDOTRANSFERASE"/>
    <property type="match status" value="1"/>
</dbReference>
<dbReference type="InterPro" id="IPR029055">
    <property type="entry name" value="Ntn_hydrolases_N"/>
</dbReference>
<name>A0A6C0HTP8_9ZZZZ</name>
<proteinExistence type="predicted"/>
<evidence type="ECO:0000259" key="2">
    <source>
        <dbReference type="PROSITE" id="PS51278"/>
    </source>
</evidence>
<organism evidence="3">
    <name type="scientific">viral metagenome</name>
    <dbReference type="NCBI Taxonomy" id="1070528"/>
    <lineage>
        <taxon>unclassified sequences</taxon>
        <taxon>metagenomes</taxon>
        <taxon>organismal metagenomes</taxon>
    </lineage>
</organism>
<dbReference type="SUPFAM" id="SSF56235">
    <property type="entry name" value="N-terminal nucleophile aminohydrolases (Ntn hydrolases)"/>
    <property type="match status" value="1"/>
</dbReference>
<dbReference type="InterPro" id="IPR026869">
    <property type="entry name" value="EgtC-like"/>
</dbReference>
<dbReference type="Pfam" id="PF13230">
    <property type="entry name" value="GATase_4"/>
    <property type="match status" value="1"/>
</dbReference>
<evidence type="ECO:0000256" key="1">
    <source>
        <dbReference type="ARBA" id="ARBA00022962"/>
    </source>
</evidence>
<dbReference type="InterPro" id="IPR017932">
    <property type="entry name" value="GATase_2_dom"/>
</dbReference>
<dbReference type="Gene3D" id="3.60.20.10">
    <property type="entry name" value="Glutamine Phosphoribosylpyrophosphate, subunit 1, domain 1"/>
    <property type="match status" value="1"/>
</dbReference>
<accession>A0A6C0HTP8</accession>
<feature type="domain" description="Glutamine amidotransferase type-2" evidence="2">
    <location>
        <begin position="2"/>
        <end position="265"/>
    </location>
</feature>
<dbReference type="PANTHER" id="PTHR42824:SF1">
    <property type="entry name" value="GLUTAMINE AMIDOTRANSFERASE YAFJ-RELATED"/>
    <property type="match status" value="1"/>
</dbReference>
<protein>
    <recommendedName>
        <fullName evidence="2">Glutamine amidotransferase type-2 domain-containing protein</fullName>
    </recommendedName>
</protein>
<dbReference type="PROSITE" id="PS51278">
    <property type="entry name" value="GATASE_TYPE_2"/>
    <property type="match status" value="1"/>
</dbReference>
<dbReference type="EMBL" id="MN740010">
    <property type="protein sequence ID" value="QHT83516.1"/>
    <property type="molecule type" value="Genomic_DNA"/>
</dbReference>
<keyword evidence="1" id="KW-0315">Glutamine amidotransferase</keyword>
<reference evidence="3" key="1">
    <citation type="journal article" date="2020" name="Nature">
        <title>Giant virus diversity and host interactions through global metagenomics.</title>
        <authorList>
            <person name="Schulz F."/>
            <person name="Roux S."/>
            <person name="Paez-Espino D."/>
            <person name="Jungbluth S."/>
            <person name="Walsh D.A."/>
            <person name="Denef V.J."/>
            <person name="McMahon K.D."/>
            <person name="Konstantinidis K.T."/>
            <person name="Eloe-Fadrosh E.A."/>
            <person name="Kyrpides N.C."/>
            <person name="Woyke T."/>
        </authorList>
    </citation>
    <scope>NUCLEOTIDE SEQUENCE</scope>
    <source>
        <strain evidence="3">GVMAG-M-3300023184-168</strain>
    </source>
</reference>
<sequence length="265" mass="31590">MCQLFLSIKKENGKQLLEKFINKSKIEPVKDGYGITWYQNNKWNVYKNNVQYINDTNYNDVITNIHSNIIIAHLRRVYNGANKKEILEEKIIENNHPFYYEDWVFVLHGDLFFSDNKNVFSFQKYHREPVFKESISKLMNHILPKYKKMIKGKTDSEIIFYLFLSIWENLSKEQKMYVKQVLYICLLQVLDIIQKSGFYYSFSFIIAKDKYILVTNCYYNTSGIYIKKVKLYIDKSNDDGVVICSSKMTDSSKKMVLNTYQLINF</sequence>
<dbReference type="AlphaFoldDB" id="A0A6C0HTP8"/>
<evidence type="ECO:0000313" key="3">
    <source>
        <dbReference type="EMBL" id="QHT83516.1"/>
    </source>
</evidence>